<comment type="caution">
    <text evidence="1">The sequence shown here is derived from an EMBL/GenBank/DDBJ whole genome shotgun (WGS) entry which is preliminary data.</text>
</comment>
<gene>
    <name evidence="1" type="ORF">H663_010115</name>
</gene>
<evidence type="ECO:0000313" key="2">
    <source>
        <dbReference type="Proteomes" id="UP000037507"/>
    </source>
</evidence>
<evidence type="ECO:0000313" key="1">
    <source>
        <dbReference type="EMBL" id="PVE42853.1"/>
    </source>
</evidence>
<proteinExistence type="predicted"/>
<protein>
    <submittedName>
        <fullName evidence="1">Uncharacterized protein</fullName>
    </submittedName>
</protein>
<accession>A0A2T7UDS8</accession>
<reference evidence="1" key="1">
    <citation type="submission" date="2017-04" db="EMBL/GenBank/DDBJ databases">
        <title>Unexpected and diverse lifestyles within the genus Limnohabitans.</title>
        <authorList>
            <person name="Kasalicky V."/>
            <person name="Mehrshad M."/>
            <person name="Andrei S.-A."/>
            <person name="Salcher M."/>
            <person name="Kratochvilova H."/>
            <person name="Simek K."/>
            <person name="Ghai R."/>
        </authorList>
    </citation>
    <scope>NUCLEOTIDE SEQUENCE [LARGE SCALE GENOMIC DNA]</scope>
    <source>
        <strain evidence="1">II-D5</strain>
    </source>
</reference>
<dbReference type="Proteomes" id="UP000037507">
    <property type="component" value="Unassembled WGS sequence"/>
</dbReference>
<name>A0A2T7UDS8_9BURK</name>
<dbReference type="AlphaFoldDB" id="A0A2T7UDS8"/>
<dbReference type="EMBL" id="LFYT02000010">
    <property type="protein sequence ID" value="PVE42853.1"/>
    <property type="molecule type" value="Genomic_DNA"/>
</dbReference>
<keyword evidence="2" id="KW-1185">Reference proteome</keyword>
<dbReference type="STRING" id="1293045.H663_14050"/>
<organism evidence="1 2">
    <name type="scientific">Limnohabitans planktonicus II-D5</name>
    <dbReference type="NCBI Taxonomy" id="1293045"/>
    <lineage>
        <taxon>Bacteria</taxon>
        <taxon>Pseudomonadati</taxon>
        <taxon>Pseudomonadota</taxon>
        <taxon>Betaproteobacteria</taxon>
        <taxon>Burkholderiales</taxon>
        <taxon>Comamonadaceae</taxon>
        <taxon>Limnohabitans</taxon>
    </lineage>
</organism>
<sequence>MMKASSGNKSSAILFSAYVTDPDSEGIYPNLSEVSMTSLLATMHTIYYSIFWKTTCKGMK</sequence>